<protein>
    <recommendedName>
        <fullName evidence="6">G-protein coupled receptors family 1 profile domain-containing protein</fullName>
    </recommendedName>
</protein>
<dbReference type="GO" id="GO:0016020">
    <property type="term" value="C:membrane"/>
    <property type="evidence" value="ECO:0007669"/>
    <property type="project" value="UniProtKB-SubCell"/>
</dbReference>
<keyword evidence="8" id="KW-1185">Reference proteome</keyword>
<keyword evidence="4 5" id="KW-0472">Membrane</keyword>
<feature type="transmembrane region" description="Helical" evidence="5">
    <location>
        <begin position="198"/>
        <end position="220"/>
    </location>
</feature>
<name>A0A137NW60_CONC2</name>
<feature type="transmembrane region" description="Helical" evidence="5">
    <location>
        <begin position="48"/>
        <end position="72"/>
    </location>
</feature>
<keyword evidence="2 5" id="KW-0812">Transmembrane</keyword>
<evidence type="ECO:0000256" key="1">
    <source>
        <dbReference type="ARBA" id="ARBA00004370"/>
    </source>
</evidence>
<feature type="domain" description="G-protein coupled receptors family 1 profile" evidence="6">
    <location>
        <begin position="1"/>
        <end position="249"/>
    </location>
</feature>
<feature type="transmembrane region" description="Helical" evidence="5">
    <location>
        <begin position="140"/>
        <end position="158"/>
    </location>
</feature>
<organism evidence="7 8">
    <name type="scientific">Conidiobolus coronatus (strain ATCC 28846 / CBS 209.66 / NRRL 28638)</name>
    <name type="common">Delacroixia coronata</name>
    <dbReference type="NCBI Taxonomy" id="796925"/>
    <lineage>
        <taxon>Eukaryota</taxon>
        <taxon>Fungi</taxon>
        <taxon>Fungi incertae sedis</taxon>
        <taxon>Zoopagomycota</taxon>
        <taxon>Entomophthoromycotina</taxon>
        <taxon>Entomophthoromycetes</taxon>
        <taxon>Entomophthorales</taxon>
        <taxon>Ancylistaceae</taxon>
        <taxon>Conidiobolus</taxon>
    </lineage>
</organism>
<dbReference type="AlphaFoldDB" id="A0A137NW60"/>
<feature type="transmembrane region" description="Helical" evidence="5">
    <location>
        <begin position="232"/>
        <end position="252"/>
    </location>
</feature>
<gene>
    <name evidence="7" type="ORF">CONCODRAFT_11021</name>
</gene>
<dbReference type="Pfam" id="PF00001">
    <property type="entry name" value="7tm_1"/>
    <property type="match status" value="1"/>
</dbReference>
<dbReference type="SUPFAM" id="SSF81321">
    <property type="entry name" value="Family A G protein-coupled receptor-like"/>
    <property type="match status" value="1"/>
</dbReference>
<dbReference type="Gene3D" id="1.20.1070.10">
    <property type="entry name" value="Rhodopsin 7-helix transmembrane proteins"/>
    <property type="match status" value="1"/>
</dbReference>
<evidence type="ECO:0000256" key="5">
    <source>
        <dbReference type="SAM" id="Phobius"/>
    </source>
</evidence>
<reference evidence="7 8" key="1">
    <citation type="journal article" date="2015" name="Genome Biol. Evol.">
        <title>Phylogenomic analyses indicate that early fungi evolved digesting cell walls of algal ancestors of land plants.</title>
        <authorList>
            <person name="Chang Y."/>
            <person name="Wang S."/>
            <person name="Sekimoto S."/>
            <person name="Aerts A.L."/>
            <person name="Choi C."/>
            <person name="Clum A."/>
            <person name="LaButti K.M."/>
            <person name="Lindquist E.A."/>
            <person name="Yee Ngan C."/>
            <person name="Ohm R.A."/>
            <person name="Salamov A.A."/>
            <person name="Grigoriev I.V."/>
            <person name="Spatafora J.W."/>
            <person name="Berbee M.L."/>
        </authorList>
    </citation>
    <scope>NUCLEOTIDE SEQUENCE [LARGE SCALE GENOMIC DNA]</scope>
    <source>
        <strain evidence="7 8">NRRL 28638</strain>
    </source>
</reference>
<evidence type="ECO:0000259" key="6">
    <source>
        <dbReference type="PROSITE" id="PS50262"/>
    </source>
</evidence>
<dbReference type="InterPro" id="IPR000276">
    <property type="entry name" value="GPCR_Rhodpsn"/>
</dbReference>
<accession>A0A137NW60</accession>
<comment type="subcellular location">
    <subcellularLocation>
        <location evidence="1">Membrane</location>
    </subcellularLocation>
</comment>
<evidence type="ECO:0000313" key="7">
    <source>
        <dbReference type="EMBL" id="KXN67006.1"/>
    </source>
</evidence>
<keyword evidence="3 5" id="KW-1133">Transmembrane helix</keyword>
<evidence type="ECO:0000256" key="2">
    <source>
        <dbReference type="ARBA" id="ARBA00022692"/>
    </source>
</evidence>
<evidence type="ECO:0000256" key="3">
    <source>
        <dbReference type="ARBA" id="ARBA00022989"/>
    </source>
</evidence>
<proteinExistence type="predicted"/>
<feature type="transmembrane region" description="Helical" evidence="5">
    <location>
        <begin position="84"/>
        <end position="106"/>
    </location>
</feature>
<dbReference type="InterPro" id="IPR017452">
    <property type="entry name" value="GPCR_Rhodpsn_7TM"/>
</dbReference>
<dbReference type="PROSITE" id="PS50262">
    <property type="entry name" value="G_PROTEIN_RECEP_F1_2"/>
    <property type="match status" value="1"/>
</dbReference>
<feature type="transmembrane region" description="Helical" evidence="5">
    <location>
        <begin position="12"/>
        <end position="36"/>
    </location>
</feature>
<sequence length="280" mass="32152">MEDYFDSDMLIVVGISIMDLIYNLTSITLGITRFYLDFTQDTKGWLCVLSGTLFFNSCLSAFDLIVALTILRHLVIVNDLKIRSWVWLVVLFVIGLLTWIPSLTLIDFMEFESSSAQLFCNYSNNGLTTSVLVILNHLKMVLGFVILIGCLISITIKYNTELNRSMMLSLRNLNKLTKEEAQVKSEYNKLKFDINLKLIGMIVVFIVCFFPEIIMNMVHLVLGTEESSWEEAILIMLDSLTTIANPIFVLYINERTLQTFNYLKYKLKLKAITLVKSIFK</sequence>
<dbReference type="EMBL" id="KQ964669">
    <property type="protein sequence ID" value="KXN67006.1"/>
    <property type="molecule type" value="Genomic_DNA"/>
</dbReference>
<dbReference type="Proteomes" id="UP000070444">
    <property type="component" value="Unassembled WGS sequence"/>
</dbReference>
<evidence type="ECO:0000313" key="8">
    <source>
        <dbReference type="Proteomes" id="UP000070444"/>
    </source>
</evidence>
<dbReference type="GO" id="GO:0004930">
    <property type="term" value="F:G protein-coupled receptor activity"/>
    <property type="evidence" value="ECO:0007669"/>
    <property type="project" value="InterPro"/>
</dbReference>
<evidence type="ECO:0000256" key="4">
    <source>
        <dbReference type="ARBA" id="ARBA00023136"/>
    </source>
</evidence>